<evidence type="ECO:0000313" key="1">
    <source>
        <dbReference type="EMBL" id="CAD7433918.1"/>
    </source>
</evidence>
<accession>A0A7R9EHX7</accession>
<sequence>MEFSSNPVPIRLHYAPNDAERALPDLSAPLETILENTANGAVPTVMNESVVVARYSWYLNLTGSSTLSTRVRELGLQAFNSNSSIFLLSLSNSFRNG</sequence>
<reference evidence="1" key="1">
    <citation type="submission" date="2020-11" db="EMBL/GenBank/DDBJ databases">
        <authorList>
            <person name="Tran Van P."/>
        </authorList>
    </citation>
    <scope>NUCLEOTIDE SEQUENCE</scope>
</reference>
<name>A0A7R9EHX7_9NEOP</name>
<dbReference type="AlphaFoldDB" id="A0A7R9EHX7"/>
<gene>
    <name evidence="1" type="ORF">TMSB3V08_LOCUS10582</name>
</gene>
<protein>
    <submittedName>
        <fullName evidence="1">Uncharacterized protein</fullName>
    </submittedName>
</protein>
<organism evidence="1">
    <name type="scientific">Timema monikensis</name>
    <dbReference type="NCBI Taxonomy" id="170555"/>
    <lineage>
        <taxon>Eukaryota</taxon>
        <taxon>Metazoa</taxon>
        <taxon>Ecdysozoa</taxon>
        <taxon>Arthropoda</taxon>
        <taxon>Hexapoda</taxon>
        <taxon>Insecta</taxon>
        <taxon>Pterygota</taxon>
        <taxon>Neoptera</taxon>
        <taxon>Polyneoptera</taxon>
        <taxon>Phasmatodea</taxon>
        <taxon>Timematodea</taxon>
        <taxon>Timematoidea</taxon>
        <taxon>Timematidae</taxon>
        <taxon>Timema</taxon>
    </lineage>
</organism>
<dbReference type="EMBL" id="OB796909">
    <property type="protein sequence ID" value="CAD7433918.1"/>
    <property type="molecule type" value="Genomic_DNA"/>
</dbReference>
<proteinExistence type="predicted"/>